<dbReference type="Proteomes" id="UP000515237">
    <property type="component" value="Chromosome"/>
</dbReference>
<keyword evidence="5" id="KW-1185">Reference proteome</keyword>
<evidence type="ECO:0000256" key="1">
    <source>
        <dbReference type="ARBA" id="ARBA00022679"/>
    </source>
</evidence>
<evidence type="ECO:0000313" key="5">
    <source>
        <dbReference type="Proteomes" id="UP000515237"/>
    </source>
</evidence>
<keyword evidence="2" id="KW-0012">Acyltransferase</keyword>
<dbReference type="AlphaFoldDB" id="A0A7G7G925"/>
<evidence type="ECO:0000259" key="3">
    <source>
        <dbReference type="PROSITE" id="PS51186"/>
    </source>
</evidence>
<dbReference type="GO" id="GO:0016747">
    <property type="term" value="F:acyltransferase activity, transferring groups other than amino-acyl groups"/>
    <property type="evidence" value="ECO:0007669"/>
    <property type="project" value="InterPro"/>
</dbReference>
<evidence type="ECO:0000256" key="2">
    <source>
        <dbReference type="ARBA" id="ARBA00023315"/>
    </source>
</evidence>
<accession>A0A7G7G925</accession>
<proteinExistence type="predicted"/>
<sequence>MQNLPVAIAPYHEKFKNQLITIWEKSVKATHHFLKPGDIAFYKEILKNTDFTTFQVYCLMQGDRVLGFLGVADGKLEMLFLDPDYIGQGFGKKLMLFALQKLQVNRVDVNEQNTAAVQFYRNFNFVPFNRTEKDATGKDYPILEMKLERGLKETM</sequence>
<dbReference type="PANTHER" id="PTHR43800:SF1">
    <property type="entry name" value="PEPTIDYL-LYSINE N-ACETYLTRANSFERASE YJAB"/>
    <property type="match status" value="1"/>
</dbReference>
<dbReference type="RefSeq" id="WP_185270140.1">
    <property type="nucleotide sequence ID" value="NZ_CP055156.1"/>
</dbReference>
<feature type="domain" description="N-acetyltransferase" evidence="3">
    <location>
        <begin position="6"/>
        <end position="150"/>
    </location>
</feature>
<dbReference type="InterPro" id="IPR016181">
    <property type="entry name" value="Acyl_CoA_acyltransferase"/>
</dbReference>
<reference evidence="4 5" key="1">
    <citation type="journal article" date="2018" name="Int. J. Syst. Evol. Microbiol.">
        <title>Adhaeribacter swui sp. nov., isolated from wet mud.</title>
        <authorList>
            <person name="Kim D.U."/>
            <person name="Kim K.W."/>
            <person name="Kang M.S."/>
            <person name="Kim J.Y."/>
            <person name="Jang J.H."/>
            <person name="Kim M.K."/>
        </authorList>
    </citation>
    <scope>NUCLEOTIDE SEQUENCE [LARGE SCALE GENOMIC DNA]</scope>
    <source>
        <strain evidence="4 5">KCTC 52873</strain>
    </source>
</reference>
<dbReference type="CDD" id="cd04301">
    <property type="entry name" value="NAT_SF"/>
    <property type="match status" value="1"/>
</dbReference>
<organism evidence="4 5">
    <name type="scientific">Adhaeribacter swui</name>
    <dbReference type="NCBI Taxonomy" id="2086471"/>
    <lineage>
        <taxon>Bacteria</taxon>
        <taxon>Pseudomonadati</taxon>
        <taxon>Bacteroidota</taxon>
        <taxon>Cytophagia</taxon>
        <taxon>Cytophagales</taxon>
        <taxon>Hymenobacteraceae</taxon>
        <taxon>Adhaeribacter</taxon>
    </lineage>
</organism>
<gene>
    <name evidence="4" type="ORF">HUW51_13355</name>
</gene>
<keyword evidence="1 4" id="KW-0808">Transferase</keyword>
<dbReference type="Gene3D" id="3.40.630.30">
    <property type="match status" value="1"/>
</dbReference>
<dbReference type="EMBL" id="CP055156">
    <property type="protein sequence ID" value="QNF33659.1"/>
    <property type="molecule type" value="Genomic_DNA"/>
</dbReference>
<evidence type="ECO:0000313" key="4">
    <source>
        <dbReference type="EMBL" id="QNF33659.1"/>
    </source>
</evidence>
<dbReference type="PANTHER" id="PTHR43800">
    <property type="entry name" value="PEPTIDYL-LYSINE N-ACETYLTRANSFERASE YJAB"/>
    <property type="match status" value="1"/>
</dbReference>
<name>A0A7G7G925_9BACT</name>
<dbReference type="InterPro" id="IPR000182">
    <property type="entry name" value="GNAT_dom"/>
</dbReference>
<dbReference type="SUPFAM" id="SSF55729">
    <property type="entry name" value="Acyl-CoA N-acyltransferases (Nat)"/>
    <property type="match status" value="1"/>
</dbReference>
<dbReference type="PROSITE" id="PS51186">
    <property type="entry name" value="GNAT"/>
    <property type="match status" value="1"/>
</dbReference>
<protein>
    <submittedName>
        <fullName evidence="4">GNAT family N-acetyltransferase</fullName>
    </submittedName>
</protein>
<dbReference type="Pfam" id="PF13673">
    <property type="entry name" value="Acetyltransf_10"/>
    <property type="match status" value="1"/>
</dbReference>
<dbReference type="KEGG" id="aswu:HUW51_13355"/>